<feature type="non-terminal residue" evidence="1">
    <location>
        <position position="1"/>
    </location>
</feature>
<dbReference type="Gene3D" id="3.40.50.150">
    <property type="entry name" value="Vaccinia Virus protein VP39"/>
    <property type="match status" value="1"/>
</dbReference>
<sequence length="176" mass="19116">MAAIADLGVKGDGQNDALKKLPLESLSIDIVVYIMRNVKLLDQFLEETSRVLKHEGTVLTQAPQPATLSTDKLGHLELQVLDLKSLIPAENVQSVTKNSSVKASKSSWKIGSSFSQKKGTPNLPYVQLDDDLVFIDEESLLAKKDLKKPELPVKEKVVKLGLTKEQIGNPQSAGGS</sequence>
<dbReference type="GO" id="GO:0016226">
    <property type="term" value="P:iron-sulfur cluster assembly"/>
    <property type="evidence" value="ECO:0007669"/>
    <property type="project" value="InterPro"/>
</dbReference>
<evidence type="ECO:0000313" key="2">
    <source>
        <dbReference type="Proteomes" id="UP001177140"/>
    </source>
</evidence>
<dbReference type="PANTHER" id="PTHR13273:SF14">
    <property type="entry name" value="ANAMORSIN"/>
    <property type="match status" value="1"/>
</dbReference>
<accession>A0AA41SJQ9</accession>
<evidence type="ECO:0000313" key="1">
    <source>
        <dbReference type="EMBL" id="MCL7035278.1"/>
    </source>
</evidence>
<dbReference type="AlphaFoldDB" id="A0AA41SJQ9"/>
<reference evidence="1" key="1">
    <citation type="submission" date="2022-03" db="EMBL/GenBank/DDBJ databases">
        <title>A functionally conserved STORR gene fusion in Papaver species that diverged 16.8 million years ago.</title>
        <authorList>
            <person name="Catania T."/>
        </authorList>
    </citation>
    <scope>NUCLEOTIDE SEQUENCE</scope>
    <source>
        <strain evidence="1">S-191538</strain>
    </source>
</reference>
<name>A0AA41SJQ9_PAPNU</name>
<dbReference type="PANTHER" id="PTHR13273">
    <property type="entry name" value="ANAMORSIN"/>
    <property type="match status" value="1"/>
</dbReference>
<gene>
    <name evidence="1" type="ORF">MKW94_001558</name>
</gene>
<dbReference type="GO" id="GO:0051536">
    <property type="term" value="F:iron-sulfur cluster binding"/>
    <property type="evidence" value="ECO:0007669"/>
    <property type="project" value="InterPro"/>
</dbReference>
<organism evidence="1 2">
    <name type="scientific">Papaver nudicaule</name>
    <name type="common">Iceland poppy</name>
    <dbReference type="NCBI Taxonomy" id="74823"/>
    <lineage>
        <taxon>Eukaryota</taxon>
        <taxon>Viridiplantae</taxon>
        <taxon>Streptophyta</taxon>
        <taxon>Embryophyta</taxon>
        <taxon>Tracheophyta</taxon>
        <taxon>Spermatophyta</taxon>
        <taxon>Magnoliopsida</taxon>
        <taxon>Ranunculales</taxon>
        <taxon>Papaveraceae</taxon>
        <taxon>Papaveroideae</taxon>
        <taxon>Papaver</taxon>
    </lineage>
</organism>
<dbReference type="EMBL" id="JAJJMA010155107">
    <property type="protein sequence ID" value="MCL7035278.1"/>
    <property type="molecule type" value="Genomic_DNA"/>
</dbReference>
<keyword evidence="2" id="KW-1185">Reference proteome</keyword>
<dbReference type="InterPro" id="IPR029063">
    <property type="entry name" value="SAM-dependent_MTases_sf"/>
</dbReference>
<dbReference type="GO" id="GO:0005737">
    <property type="term" value="C:cytoplasm"/>
    <property type="evidence" value="ECO:0007669"/>
    <property type="project" value="InterPro"/>
</dbReference>
<proteinExistence type="predicted"/>
<dbReference type="InterPro" id="IPR007785">
    <property type="entry name" value="Anamorsin"/>
</dbReference>
<dbReference type="Proteomes" id="UP001177140">
    <property type="component" value="Unassembled WGS sequence"/>
</dbReference>
<protein>
    <submittedName>
        <fullName evidence="1">Uncharacterized protein</fullName>
    </submittedName>
</protein>
<comment type="caution">
    <text evidence="1">The sequence shown here is derived from an EMBL/GenBank/DDBJ whole genome shotgun (WGS) entry which is preliminary data.</text>
</comment>